<dbReference type="InterPro" id="IPR015421">
    <property type="entry name" value="PyrdxlP-dep_Trfase_major"/>
</dbReference>
<evidence type="ECO:0000256" key="5">
    <source>
        <dbReference type="ARBA" id="ARBA00022898"/>
    </source>
</evidence>
<dbReference type="Pfam" id="PF00155">
    <property type="entry name" value="Aminotran_1_2"/>
    <property type="match status" value="1"/>
</dbReference>
<accession>A0A0F3IRU9</accession>
<dbReference type="InterPro" id="IPR015424">
    <property type="entry name" value="PyrdxlP-dep_Trfase"/>
</dbReference>
<dbReference type="PATRIC" id="fig|552518.3.peg.1972"/>
<dbReference type="SUPFAM" id="SSF53383">
    <property type="entry name" value="PLP-dependent transferases"/>
    <property type="match status" value="1"/>
</dbReference>
<dbReference type="GO" id="GO:0030170">
    <property type="term" value="F:pyridoxal phosphate binding"/>
    <property type="evidence" value="ECO:0007669"/>
    <property type="project" value="InterPro"/>
</dbReference>
<dbReference type="InterPro" id="IPR004838">
    <property type="entry name" value="NHTrfase_class1_PyrdxlP-BS"/>
</dbReference>
<keyword evidence="10" id="KW-1185">Reference proteome</keyword>
<dbReference type="InterPro" id="IPR004839">
    <property type="entry name" value="Aminotransferase_I/II_large"/>
</dbReference>
<evidence type="ECO:0000256" key="2">
    <source>
        <dbReference type="ARBA" id="ARBA00007441"/>
    </source>
</evidence>
<comment type="caution">
    <text evidence="9">The sequence shown here is derived from an EMBL/GenBank/DDBJ whole genome shotgun (WGS) entry which is preliminary data.</text>
</comment>
<dbReference type="PANTHER" id="PTHR46383">
    <property type="entry name" value="ASPARTATE AMINOTRANSFERASE"/>
    <property type="match status" value="1"/>
</dbReference>
<dbReference type="PANTHER" id="PTHR46383:SF2">
    <property type="entry name" value="AMINOTRANSFERASE"/>
    <property type="match status" value="1"/>
</dbReference>
<dbReference type="EC" id="2.6.1.-" evidence="7"/>
<sequence length="385" mass="41306">MQISRRGQIDPFLVMEVMRAADARAATGADVLHLEVGQPSTQAPASVLRAAHVALDADKLGYTDAFGLPELREALAGHYKATYGVTVDPGRICLTVGSSGGFLLAFLAAFDAGARVALASPGYPAYRNILSALGIEVVEILTGPESGFHPTVEQLSAVQPLDGVIVASPANPTGTVLSREALGALLSWCRNHGVRLVSDEIYHGLTYTGAATCALELPESGGERAIIVNSFSKYFSMTGWRLGWLILPEDLVRSVECLAQNFFISAPTLAQRAALGAFEAGEELEANRQRYARNRAILLEELPKAGFTHFAPADGAFYLYADVGHLTNDSVAFCQKILMETGVAITPGVDFDPQRGSRTVRFSFAGSEEAMRESARRLIDWSQRS</sequence>
<keyword evidence="3 7" id="KW-0032">Aminotransferase</keyword>
<evidence type="ECO:0000256" key="6">
    <source>
        <dbReference type="ARBA" id="ARBA00049185"/>
    </source>
</evidence>
<gene>
    <name evidence="9" type="ORF">VZ95_12065</name>
</gene>
<evidence type="ECO:0000259" key="8">
    <source>
        <dbReference type="Pfam" id="PF00155"/>
    </source>
</evidence>
<dbReference type="Proteomes" id="UP000033774">
    <property type="component" value="Unassembled WGS sequence"/>
</dbReference>
<dbReference type="GO" id="GO:0006520">
    <property type="term" value="P:amino acid metabolic process"/>
    <property type="evidence" value="ECO:0007669"/>
    <property type="project" value="InterPro"/>
</dbReference>
<feature type="domain" description="Aminotransferase class I/classII large" evidence="8">
    <location>
        <begin position="30"/>
        <end position="378"/>
    </location>
</feature>
<comment type="cofactor">
    <cofactor evidence="1 7">
        <name>pyridoxal 5'-phosphate</name>
        <dbReference type="ChEBI" id="CHEBI:597326"/>
    </cofactor>
</comment>
<protein>
    <recommendedName>
        <fullName evidence="7">Aminotransferase</fullName>
        <ecNumber evidence="7">2.6.1.-</ecNumber>
    </recommendedName>
</protein>
<evidence type="ECO:0000313" key="10">
    <source>
        <dbReference type="Proteomes" id="UP000033774"/>
    </source>
</evidence>
<evidence type="ECO:0000256" key="1">
    <source>
        <dbReference type="ARBA" id="ARBA00001933"/>
    </source>
</evidence>
<evidence type="ECO:0000313" key="9">
    <source>
        <dbReference type="EMBL" id="KJV09347.1"/>
    </source>
</evidence>
<name>A0A0F3IRU9_9PROT</name>
<dbReference type="EMBL" id="LAJY01000299">
    <property type="protein sequence ID" value="KJV09347.1"/>
    <property type="molecule type" value="Genomic_DNA"/>
</dbReference>
<evidence type="ECO:0000256" key="7">
    <source>
        <dbReference type="RuleBase" id="RU000481"/>
    </source>
</evidence>
<organism evidence="9 10">
    <name type="scientific">Elstera litoralis</name>
    <dbReference type="NCBI Taxonomy" id="552518"/>
    <lineage>
        <taxon>Bacteria</taxon>
        <taxon>Pseudomonadati</taxon>
        <taxon>Pseudomonadota</taxon>
        <taxon>Alphaproteobacteria</taxon>
        <taxon>Rhodospirillales</taxon>
        <taxon>Rhodospirillaceae</taxon>
        <taxon>Elstera</taxon>
    </lineage>
</organism>
<dbReference type="CDD" id="cd00609">
    <property type="entry name" value="AAT_like"/>
    <property type="match status" value="1"/>
</dbReference>
<proteinExistence type="inferred from homology"/>
<dbReference type="AlphaFoldDB" id="A0A0F3IRU9"/>
<evidence type="ECO:0000256" key="4">
    <source>
        <dbReference type="ARBA" id="ARBA00022679"/>
    </source>
</evidence>
<keyword evidence="5" id="KW-0663">Pyridoxal phosphate</keyword>
<evidence type="ECO:0000256" key="3">
    <source>
        <dbReference type="ARBA" id="ARBA00022576"/>
    </source>
</evidence>
<dbReference type="OrthoDB" id="9804407at2"/>
<dbReference type="Gene3D" id="3.40.640.10">
    <property type="entry name" value="Type I PLP-dependent aspartate aminotransferase-like (Major domain)"/>
    <property type="match status" value="1"/>
</dbReference>
<comment type="catalytic activity">
    <reaction evidence="6">
        <text>L-aspartate + 2-oxoglutarate = oxaloacetate + L-glutamate</text>
        <dbReference type="Rhea" id="RHEA:21824"/>
        <dbReference type="ChEBI" id="CHEBI:16452"/>
        <dbReference type="ChEBI" id="CHEBI:16810"/>
        <dbReference type="ChEBI" id="CHEBI:29985"/>
        <dbReference type="ChEBI" id="CHEBI:29991"/>
        <dbReference type="EC" id="2.6.1.1"/>
    </reaction>
</comment>
<dbReference type="GO" id="GO:0004069">
    <property type="term" value="F:L-aspartate:2-oxoglutarate aminotransferase activity"/>
    <property type="evidence" value="ECO:0007669"/>
    <property type="project" value="UniProtKB-EC"/>
</dbReference>
<reference evidence="9 10" key="1">
    <citation type="submission" date="2015-03" db="EMBL/GenBank/DDBJ databases">
        <title>Draft genome sequence of Elstera litoralis.</title>
        <authorList>
            <person name="Rahalkar M.C."/>
            <person name="Dhakephalkar P.K."/>
            <person name="Pore S.D."/>
            <person name="Arora P."/>
            <person name="Kapse N.G."/>
            <person name="Pandit P.S."/>
        </authorList>
    </citation>
    <scope>NUCLEOTIDE SEQUENCE [LARGE SCALE GENOMIC DNA]</scope>
    <source>
        <strain evidence="9 10">Dia-1</strain>
    </source>
</reference>
<comment type="similarity">
    <text evidence="2 7">Belongs to the class-I pyridoxal-phosphate-dependent aminotransferase family.</text>
</comment>
<dbReference type="InterPro" id="IPR050596">
    <property type="entry name" value="AspAT/PAT-like"/>
</dbReference>
<dbReference type="PROSITE" id="PS00105">
    <property type="entry name" value="AA_TRANSFER_CLASS_1"/>
    <property type="match status" value="1"/>
</dbReference>
<keyword evidence="4 7" id="KW-0808">Transferase</keyword>
<dbReference type="RefSeq" id="WP_045776064.1">
    <property type="nucleotide sequence ID" value="NZ_LAJY01000299.1"/>
</dbReference>